<keyword evidence="3" id="KW-0732">Signal</keyword>
<dbReference type="InterPro" id="IPR002035">
    <property type="entry name" value="VWF_A"/>
</dbReference>
<evidence type="ECO:0000259" key="4">
    <source>
        <dbReference type="PROSITE" id="PS50234"/>
    </source>
</evidence>
<dbReference type="EMBL" id="CAMXCT020000001">
    <property type="protein sequence ID" value="CAL1125314.1"/>
    <property type="molecule type" value="Genomic_DNA"/>
</dbReference>
<name>A0A9P1BES9_9DINO</name>
<evidence type="ECO:0000313" key="8">
    <source>
        <dbReference type="Proteomes" id="UP001152797"/>
    </source>
</evidence>
<organism evidence="5">
    <name type="scientific">Cladocopium goreaui</name>
    <dbReference type="NCBI Taxonomy" id="2562237"/>
    <lineage>
        <taxon>Eukaryota</taxon>
        <taxon>Sar</taxon>
        <taxon>Alveolata</taxon>
        <taxon>Dinophyceae</taxon>
        <taxon>Suessiales</taxon>
        <taxon>Symbiodiniaceae</taxon>
        <taxon>Cladocopium</taxon>
    </lineage>
</organism>
<reference evidence="6" key="2">
    <citation type="submission" date="2024-04" db="EMBL/GenBank/DDBJ databases">
        <authorList>
            <person name="Chen Y."/>
            <person name="Shah S."/>
            <person name="Dougan E. K."/>
            <person name="Thang M."/>
            <person name="Chan C."/>
        </authorList>
    </citation>
    <scope>NUCLEOTIDE SEQUENCE [LARGE SCALE GENOMIC DNA]</scope>
</reference>
<feature type="signal peptide" evidence="3">
    <location>
        <begin position="1"/>
        <end position="27"/>
    </location>
</feature>
<comment type="caution">
    <text evidence="5">The sequence shown here is derived from an EMBL/GenBank/DDBJ whole genome shotgun (WGS) entry which is preliminary data.</text>
</comment>
<gene>
    <name evidence="5" type="ORF">C1SCF055_LOCUS529</name>
</gene>
<dbReference type="InterPro" id="IPR036465">
    <property type="entry name" value="vWFA_dom_sf"/>
</dbReference>
<sequence>MRRVRLLSLVLAIACLGLSAAPKTIAAQELSAFRVPAPAGLPICPLNVMQLDQVMYPFQYGMPCGMASLAITPRNQESAAFDRIDETSEENCFGEFQHSLSDTARPVSPAPAMPMAEFEDQTPACDTTLIEALVRQTVEGARRSLILLTPEHMSTIIDSHLQMVADFATTGFAPEFCYGPAPQPAKPALPVASAAPVVPSATEEVAVEVPFTDRSLSTHSLIIHVIPEEEEVVEPARQMLPFTLHFTPFSTGPIVAGSLSHLATDPRVMLTRDQALARDYVFNEGDLFAEDGYYQDEFDCVWAGIQGAMCGKMSNLYSTAYGAYRGPTAATLQSAVASKKSIAPSAAWKGCEAAAALGRKQGDSSLKTAETPEVTPEQRAAEFTAAAAEWLKRLGTAMTDLGQKIETLEAGDEAETASDEIEANQQASLDAVLEQAVKATQPYFGLPLQWRFCPFSYPNGAGYAGSATALKRVGAGLVVASAAILTHYANAEEPSIQASRLDSFAAPGGETYFALSLTPQEPVPQSDGQDVVVLFDTSASQTGPFRDKALATLNEFLKGLGDQDRVALMAVDLDAIDLTSGFVAPKGDDMANAVNELNARTPLGSTDMEKVLSAAVDRLASDGRDARSIVYIGDGMSTADLIRSDQMRELVEKLTSERVPVTSFAVGPKLDTYLLATLANHSGGMLSVDDANVTPEQAGGFLVHAAREPVVWPSSVSLPEGIQEVYPKQLPPLRADRDTILIGVGKADGPFDVSLEGDVAGASTELAWNVQPGESNQDNAYLSRLVNEARNDDGLALPTLGTPGLNEIRRVYDAQVRDLNALGEQAVASGRFDQAERLAAAAQEIDPNNPETEVIRGAAQRGRSDATADGGAAPLRLVQVPDVLPDQPPLGEGEAELFEDGSFLDQINEQQQLTQQMMEAVVQDAINQARGALDVDPYSALEMLKLRSEEVRQAPNLDPEVKRQLLRRLEVAMRQATFRADEKRARDIKAQAIEAAAREQEQALLSLELREQKIQQLMERFNALMDEGYYRDARRVGDMVTEVDPLRNVGQQAVEVAGMTGAAIIAMQLRLDRQKGVVLALESVERSHIPTSDEPPIVYPPAEVWRRITESREQYATVDLSASNPAEQKIQKELDEPTTIEFIDTPLEDVLNYLEDLHEIEIEIDQRALDDLGIDSGTPINRNLTGISLRSALRLILSDLDLTYIIDNEVLMITSVEEAETRLVTKVYPVADLVVPIQAFGVGGGLGGGGFGGGGGGGGLGGGGGGGFGGGGGGFGGGGGGFGGGGNFNVGDNFIPANVLPDGLQNFRAFAVEDGLTLSSKKQPESKKPEAKVAATPDRTRESLPSTDPEVSDHSYIELDVAEGDDLVVAWNDYFASHPEERAEVIRETSRRLMADRNFESLVAMLDAALRHGYAQPWMYEGIALAMQAAGRSSEDVERVLMSAVDFSENNLDLMYIAAYMGRSGLEHRALELYQRVAADAPTRPEPFLFGMKMAQKLNDLEAIQWATVGILSQAWQNDKNDVWKNAYRLAEATLKELREDGRTEEADAFEAKLDEAVVRDCVVVVSWTGEADVDLLVEEPAGTVCSFRNSRTTSGGVMLGDSLPQSTSEEGGSYREVYVCPKAFSGDYRLMLRRVWGKLTAGKVTVDIYTNYLGEYATHHRHQIPLDEKDALVLFRVEDGRLEESLEEHQVATAANEQVAMRREILNQQLENVADTYALSQLNGSRNRAIDGGARPFVPGANAVGFQPVIQVLPEGTNFIATAVISADRRYVRYSGLPLFSAITEVNTFNTFTGQSGTSTTPSGGGGFSGGSGGNF</sequence>
<feature type="region of interest" description="Disordered" evidence="2">
    <location>
        <begin position="1795"/>
        <end position="1817"/>
    </location>
</feature>
<reference evidence="5" key="1">
    <citation type="submission" date="2022-10" db="EMBL/GenBank/DDBJ databases">
        <authorList>
            <person name="Chen Y."/>
            <person name="Dougan E. K."/>
            <person name="Chan C."/>
            <person name="Rhodes N."/>
            <person name="Thang M."/>
        </authorList>
    </citation>
    <scope>NUCLEOTIDE SEQUENCE</scope>
</reference>
<keyword evidence="8" id="KW-1185">Reference proteome</keyword>
<evidence type="ECO:0000313" key="6">
    <source>
        <dbReference type="EMBL" id="CAL1125314.1"/>
    </source>
</evidence>
<dbReference type="Proteomes" id="UP001152797">
    <property type="component" value="Unassembled WGS sequence"/>
</dbReference>
<dbReference type="Pfam" id="PF13768">
    <property type="entry name" value="VWA_3"/>
    <property type="match status" value="1"/>
</dbReference>
<dbReference type="SMART" id="SM00327">
    <property type="entry name" value="VWA"/>
    <property type="match status" value="1"/>
</dbReference>
<dbReference type="CDD" id="cd00198">
    <property type="entry name" value="vWFA"/>
    <property type="match status" value="1"/>
</dbReference>
<evidence type="ECO:0000256" key="3">
    <source>
        <dbReference type="SAM" id="SignalP"/>
    </source>
</evidence>
<feature type="chain" id="PRO_5043269375" evidence="3">
    <location>
        <begin position="28"/>
        <end position="1817"/>
    </location>
</feature>
<feature type="compositionally biased region" description="Gly residues" evidence="2">
    <location>
        <begin position="1804"/>
        <end position="1817"/>
    </location>
</feature>
<evidence type="ECO:0000256" key="2">
    <source>
        <dbReference type="SAM" id="MobiDB-lite"/>
    </source>
</evidence>
<feature type="domain" description="VWFA" evidence="4">
    <location>
        <begin position="530"/>
        <end position="706"/>
    </location>
</feature>
<evidence type="ECO:0000313" key="5">
    <source>
        <dbReference type="EMBL" id="CAI3971939.1"/>
    </source>
</evidence>
<dbReference type="PROSITE" id="PS50234">
    <property type="entry name" value="VWFA"/>
    <property type="match status" value="1"/>
</dbReference>
<dbReference type="SUPFAM" id="SSF53300">
    <property type="entry name" value="vWA-like"/>
    <property type="match status" value="1"/>
</dbReference>
<feature type="region of interest" description="Disordered" evidence="2">
    <location>
        <begin position="1320"/>
        <end position="1352"/>
    </location>
</feature>
<protein>
    <submittedName>
        <fullName evidence="7">Secretin/TonB short N-terminal domain-containing protein</fullName>
    </submittedName>
</protein>
<evidence type="ECO:0000313" key="7">
    <source>
        <dbReference type="EMBL" id="CAL4759251.1"/>
    </source>
</evidence>
<evidence type="ECO:0000256" key="1">
    <source>
        <dbReference type="SAM" id="Coils"/>
    </source>
</evidence>
<dbReference type="EMBL" id="CAMXCT010000001">
    <property type="protein sequence ID" value="CAI3971939.1"/>
    <property type="molecule type" value="Genomic_DNA"/>
</dbReference>
<accession>A0A9P1BES9</accession>
<dbReference type="PANTHER" id="PTHR30604:SF1">
    <property type="entry name" value="DNA UTILIZATION PROTEIN HOFQ"/>
    <property type="match status" value="1"/>
</dbReference>
<dbReference type="EMBL" id="CAMXCT030000001">
    <property type="protein sequence ID" value="CAL4759251.1"/>
    <property type="molecule type" value="Genomic_DNA"/>
</dbReference>
<proteinExistence type="predicted"/>
<dbReference type="PANTHER" id="PTHR30604">
    <property type="entry name" value="PROTEIN TRANSPORT PROTEIN HOFQ"/>
    <property type="match status" value="1"/>
</dbReference>
<feature type="compositionally biased region" description="Basic and acidic residues" evidence="2">
    <location>
        <begin position="1322"/>
        <end position="1331"/>
    </location>
</feature>
<dbReference type="Gene3D" id="3.40.50.410">
    <property type="entry name" value="von Willebrand factor, type A domain"/>
    <property type="match status" value="1"/>
</dbReference>
<dbReference type="InterPro" id="IPR051808">
    <property type="entry name" value="Type_IV_pilus_biogenesis"/>
</dbReference>
<dbReference type="OrthoDB" id="10692829at2759"/>
<keyword evidence="1" id="KW-0175">Coiled coil</keyword>
<feature type="coiled-coil region" evidence="1">
    <location>
        <begin position="990"/>
        <end position="1027"/>
    </location>
</feature>